<organism evidence="1 2">
    <name type="scientific">Natronorubrum tibetense GA33</name>
    <dbReference type="NCBI Taxonomy" id="1114856"/>
    <lineage>
        <taxon>Archaea</taxon>
        <taxon>Methanobacteriati</taxon>
        <taxon>Methanobacteriota</taxon>
        <taxon>Stenosarchaea group</taxon>
        <taxon>Halobacteria</taxon>
        <taxon>Halobacteriales</taxon>
        <taxon>Natrialbaceae</taxon>
        <taxon>Natronorubrum</taxon>
    </lineage>
</organism>
<dbReference type="PATRIC" id="fig|1114856.3.peg.4705"/>
<comment type="caution">
    <text evidence="1">The sequence shown here is derived from an EMBL/GenBank/DDBJ whole genome shotgun (WGS) entry which is preliminary data.</text>
</comment>
<evidence type="ECO:0000313" key="1">
    <source>
        <dbReference type="EMBL" id="ELY35999.1"/>
    </source>
</evidence>
<dbReference type="eggNOG" id="arCOG13017">
    <property type="taxonomic scope" value="Archaea"/>
</dbReference>
<keyword evidence="2" id="KW-1185">Reference proteome</keyword>
<dbReference type="OrthoDB" id="200004at2157"/>
<gene>
    <name evidence="1" type="ORF">C496_22759</name>
</gene>
<dbReference type="EMBL" id="AOHW01000053">
    <property type="protein sequence ID" value="ELY35999.1"/>
    <property type="molecule type" value="Genomic_DNA"/>
</dbReference>
<reference evidence="1 2" key="1">
    <citation type="journal article" date="2014" name="PLoS Genet.">
        <title>Phylogenetically driven sequencing of extremely halophilic archaea reveals strategies for static and dynamic osmo-response.</title>
        <authorList>
            <person name="Becker E.A."/>
            <person name="Seitzer P.M."/>
            <person name="Tritt A."/>
            <person name="Larsen D."/>
            <person name="Krusor M."/>
            <person name="Yao A.I."/>
            <person name="Wu D."/>
            <person name="Madern D."/>
            <person name="Eisen J.A."/>
            <person name="Darling A.E."/>
            <person name="Facciotti M.T."/>
        </authorList>
    </citation>
    <scope>NUCLEOTIDE SEQUENCE [LARGE SCALE GENOMIC DNA]</scope>
    <source>
        <strain evidence="1 2">GA33</strain>
    </source>
</reference>
<sequence>MGRSAAEKLTSMKPIYFCSRCDEEISRTAEECPHCGYHPQSIVWRFGAGALIFGGALTLVSPPVGLLGVFIGITALGGSYLLSPAE</sequence>
<proteinExistence type="predicted"/>
<name>L9VG23_9EURY</name>
<dbReference type="AlphaFoldDB" id="L9VG23"/>
<protein>
    <submittedName>
        <fullName evidence="1">Uncharacterized protein</fullName>
    </submittedName>
</protein>
<dbReference type="RefSeq" id="WP_006092856.1">
    <property type="nucleotide sequence ID" value="NZ_KB913017.1"/>
</dbReference>
<evidence type="ECO:0000313" key="2">
    <source>
        <dbReference type="Proteomes" id="UP000011599"/>
    </source>
</evidence>
<accession>L9VG23</accession>
<dbReference type="Proteomes" id="UP000011599">
    <property type="component" value="Unassembled WGS sequence"/>
</dbReference>